<evidence type="ECO:0000256" key="1">
    <source>
        <dbReference type="ARBA" id="ARBA00000707"/>
    </source>
</evidence>
<reference evidence="7 8" key="1">
    <citation type="submission" date="2024-02" db="EMBL/GenBank/DDBJ databases">
        <authorList>
            <person name="Chen Y."/>
            <person name="Shah S."/>
            <person name="Dougan E. K."/>
            <person name="Thang M."/>
            <person name="Chan C."/>
        </authorList>
    </citation>
    <scope>NUCLEOTIDE SEQUENCE [LARGE SCALE GENOMIC DNA]</scope>
</reference>
<protein>
    <recommendedName>
        <fullName evidence="2">ubiquitinyl hydrolase 1</fullName>
        <ecNumber evidence="2">3.4.19.12</ecNumber>
    </recommendedName>
</protein>
<comment type="caution">
    <text evidence="7">The sequence shown here is derived from an EMBL/GenBank/DDBJ whole genome shotgun (WGS) entry which is preliminary data.</text>
</comment>
<proteinExistence type="predicted"/>
<evidence type="ECO:0000256" key="6">
    <source>
        <dbReference type="ARBA" id="ARBA00022807"/>
    </source>
</evidence>
<dbReference type="PANTHER" id="PTHR13367">
    <property type="entry name" value="UBIQUITIN THIOESTERASE"/>
    <property type="match status" value="1"/>
</dbReference>
<keyword evidence="5" id="KW-0378">Hydrolase</keyword>
<dbReference type="Proteomes" id="UP001642464">
    <property type="component" value="Unassembled WGS sequence"/>
</dbReference>
<gene>
    <name evidence="7" type="ORF">SCF082_LOCUS429</name>
</gene>
<keyword evidence="6" id="KW-0788">Thiol protease</keyword>
<evidence type="ECO:0000256" key="3">
    <source>
        <dbReference type="ARBA" id="ARBA00022670"/>
    </source>
</evidence>
<comment type="catalytic activity">
    <reaction evidence="1">
        <text>Thiol-dependent hydrolysis of ester, thioester, amide, peptide and isopeptide bonds formed by the C-terminal Gly of ubiquitin (a 76-residue protein attached to proteins as an intracellular targeting signal).</text>
        <dbReference type="EC" id="3.4.19.12"/>
    </reaction>
</comment>
<organism evidence="7 8">
    <name type="scientific">Durusdinium trenchii</name>
    <dbReference type="NCBI Taxonomy" id="1381693"/>
    <lineage>
        <taxon>Eukaryota</taxon>
        <taxon>Sar</taxon>
        <taxon>Alveolata</taxon>
        <taxon>Dinophyceae</taxon>
        <taxon>Suessiales</taxon>
        <taxon>Symbiodiniaceae</taxon>
        <taxon>Durusdinium</taxon>
    </lineage>
</organism>
<dbReference type="PANTHER" id="PTHR13367:SF28">
    <property type="entry name" value="UBIQUITIN THIOESTERASE ZRANB1"/>
    <property type="match status" value="1"/>
</dbReference>
<keyword evidence="3" id="KW-0645">Protease</keyword>
<evidence type="ECO:0000313" key="7">
    <source>
        <dbReference type="EMBL" id="CAK8986140.1"/>
    </source>
</evidence>
<keyword evidence="4" id="KW-0833">Ubl conjugation pathway</keyword>
<name>A0ABP0H7G1_9DINO</name>
<evidence type="ECO:0000313" key="8">
    <source>
        <dbReference type="Proteomes" id="UP001642464"/>
    </source>
</evidence>
<evidence type="ECO:0000256" key="5">
    <source>
        <dbReference type="ARBA" id="ARBA00022801"/>
    </source>
</evidence>
<keyword evidence="8" id="KW-1185">Reference proteome</keyword>
<evidence type="ECO:0000256" key="2">
    <source>
        <dbReference type="ARBA" id="ARBA00012759"/>
    </source>
</evidence>
<dbReference type="InterPro" id="IPR051346">
    <property type="entry name" value="OTU_Deubiquitinase"/>
</dbReference>
<dbReference type="EC" id="3.4.19.12" evidence="2"/>
<accession>A0ABP0H7G1</accession>
<evidence type="ECO:0000256" key="4">
    <source>
        <dbReference type="ARBA" id="ARBA00022786"/>
    </source>
</evidence>
<dbReference type="EMBL" id="CAXAMM010000137">
    <property type="protein sequence ID" value="CAK8986140.1"/>
    <property type="molecule type" value="Genomic_DNA"/>
</dbReference>
<sequence length="887" mass="98818">MDALLRRCLTDSLHGSLSSRHYAGLADGPCQPFGVEPGAFQEASETLLLVAPEYQALRTLVLDYFDSISRCVTNDHMIFSFDKGMMCGEGDCELVEQIGLCLGLDAARREAPQLLTGERPELLELFPELAWFRDTVFLWKMLLLPACQCPAVQKWRASDSSLKWQYKKGRFEVIGFQTTLTPEAKASKPGFLQGVLRWFGQYESDKKSLSRASPSVLTGSSQELVNNEDDVLFLKELPSFNGALGAADVELLLSYLTAPYLRIPLVLGFFADRHRASALREPQLQVILDAVLFEPGPWQSPSDLLSVPPETVPAPDRRHLATGAGLLFNELMRSPQSVVHAVLSLLQVAVEKDVGRPNSANDGLILYIIRLASRIESYLAFLVSHGRRGAYLERAGASYQAFVRSLARPEDDSLLNELEAAHREIRRQLQGDVLRMLNDWLRYASKRPEKLLPAACRVHAHIALIFKNVPSLEVDSVVVAGFLSAQAFLNINHRWLEDTLTSGDTGRLGVGEVELFDAFEARRSSMATWLSDSPSRASLVLRMVEKAVTQNSDQEEMEWAELRPGEWVPRKHMPPESWFRSQPGEAFPEWIFRTVQGGAGGRQVSVNLGQYGTKRDALELLPSWAVCSPDFQEAFGRLDAHCVEREAAAKRVWKDLVGHGGFSIQRWLPDESQSDPHTEAWRGTPPSWALSVLQPVISALPQLKDFELRLQQPVREDANEIWLGAVPTDLSRPKELRVQRSPPLVEVYNILEHGRHFYRTMVFSSDTAWSFHVPSSGQRLLRNAGASVWSVAAGDVVVGAGTCTSSVIVLHDSQMHLPRRFLRGILPDALLQPYRFWRCCGPLPGGAGQIEGEEVAPRDEATRLRIQLTKMGSAKVERLKIEAGDAA</sequence>